<dbReference type="PROSITE" id="PS50850">
    <property type="entry name" value="MFS"/>
    <property type="match status" value="1"/>
</dbReference>
<dbReference type="InterPro" id="IPR050189">
    <property type="entry name" value="MFS_Efflux_Transporters"/>
</dbReference>
<dbReference type="AlphaFoldDB" id="A0A857J7H6"/>
<keyword evidence="9" id="KW-1185">Reference proteome</keyword>
<accession>A0A857J7H6</accession>
<dbReference type="KEGG" id="xyk:GT347_18560"/>
<dbReference type="GO" id="GO:0005886">
    <property type="term" value="C:plasma membrane"/>
    <property type="evidence" value="ECO:0007669"/>
    <property type="project" value="UniProtKB-SubCell"/>
</dbReference>
<feature type="transmembrane region" description="Helical" evidence="6">
    <location>
        <begin position="107"/>
        <end position="125"/>
    </location>
</feature>
<feature type="transmembrane region" description="Helical" evidence="6">
    <location>
        <begin position="251"/>
        <end position="273"/>
    </location>
</feature>
<dbReference type="EMBL" id="CP047650">
    <property type="protein sequence ID" value="QHI99806.1"/>
    <property type="molecule type" value="Genomic_DNA"/>
</dbReference>
<reference evidence="8 9" key="1">
    <citation type="submission" date="2020-01" db="EMBL/GenBank/DDBJ databases">
        <title>Genome sequencing of strain KACC 21265.</title>
        <authorList>
            <person name="Heo J."/>
            <person name="Kim S.-J."/>
            <person name="Kim J.-S."/>
            <person name="Hong S.-B."/>
            <person name="Kwon S.-W."/>
        </authorList>
    </citation>
    <scope>NUCLEOTIDE SEQUENCE [LARGE SCALE GENOMIC DNA]</scope>
    <source>
        <strain evidence="8 9">KACC 21265</strain>
    </source>
</reference>
<dbReference type="PANTHER" id="PTHR43124:SF3">
    <property type="entry name" value="CHLORAMPHENICOL EFFLUX PUMP RV0191"/>
    <property type="match status" value="1"/>
</dbReference>
<feature type="transmembrane region" description="Helical" evidence="6">
    <location>
        <begin position="305"/>
        <end position="328"/>
    </location>
</feature>
<feature type="transmembrane region" description="Helical" evidence="6">
    <location>
        <begin position="374"/>
        <end position="397"/>
    </location>
</feature>
<evidence type="ECO:0000256" key="1">
    <source>
        <dbReference type="ARBA" id="ARBA00004651"/>
    </source>
</evidence>
<dbReference type="SUPFAM" id="SSF103473">
    <property type="entry name" value="MFS general substrate transporter"/>
    <property type="match status" value="1"/>
</dbReference>
<gene>
    <name evidence="8" type="ORF">GT347_18560</name>
</gene>
<keyword evidence="2" id="KW-1003">Cell membrane</keyword>
<feature type="domain" description="Major facilitator superfamily (MFS) profile" evidence="7">
    <location>
        <begin position="12"/>
        <end position="402"/>
    </location>
</feature>
<evidence type="ECO:0000313" key="9">
    <source>
        <dbReference type="Proteomes" id="UP000464787"/>
    </source>
</evidence>
<feature type="transmembrane region" description="Helical" evidence="6">
    <location>
        <begin position="340"/>
        <end position="362"/>
    </location>
</feature>
<dbReference type="Gene3D" id="1.20.1250.20">
    <property type="entry name" value="MFS general substrate transporter like domains"/>
    <property type="match status" value="2"/>
</dbReference>
<feature type="transmembrane region" description="Helical" evidence="6">
    <location>
        <begin position="163"/>
        <end position="182"/>
    </location>
</feature>
<evidence type="ECO:0000256" key="2">
    <source>
        <dbReference type="ARBA" id="ARBA00022475"/>
    </source>
</evidence>
<dbReference type="GO" id="GO:0022857">
    <property type="term" value="F:transmembrane transporter activity"/>
    <property type="evidence" value="ECO:0007669"/>
    <property type="project" value="InterPro"/>
</dbReference>
<feature type="transmembrane region" description="Helical" evidence="6">
    <location>
        <begin position="47"/>
        <end position="70"/>
    </location>
</feature>
<comment type="subcellular location">
    <subcellularLocation>
        <location evidence="1">Cell membrane</location>
        <topology evidence="1">Multi-pass membrane protein</topology>
    </subcellularLocation>
</comment>
<evidence type="ECO:0000256" key="5">
    <source>
        <dbReference type="ARBA" id="ARBA00023136"/>
    </source>
</evidence>
<dbReference type="Pfam" id="PF07690">
    <property type="entry name" value="MFS_1"/>
    <property type="match status" value="1"/>
</dbReference>
<evidence type="ECO:0000256" key="4">
    <source>
        <dbReference type="ARBA" id="ARBA00022989"/>
    </source>
</evidence>
<proteinExistence type="predicted"/>
<evidence type="ECO:0000259" key="7">
    <source>
        <dbReference type="PROSITE" id="PS50850"/>
    </source>
</evidence>
<protein>
    <submittedName>
        <fullName evidence="8">MFS transporter</fullName>
    </submittedName>
</protein>
<organism evidence="8 9">
    <name type="scientific">Xylophilus rhododendri</name>
    <dbReference type="NCBI Taxonomy" id="2697032"/>
    <lineage>
        <taxon>Bacteria</taxon>
        <taxon>Pseudomonadati</taxon>
        <taxon>Pseudomonadota</taxon>
        <taxon>Betaproteobacteria</taxon>
        <taxon>Burkholderiales</taxon>
        <taxon>Xylophilus</taxon>
    </lineage>
</organism>
<keyword evidence="4 6" id="KW-1133">Transmembrane helix</keyword>
<feature type="transmembrane region" description="Helical" evidence="6">
    <location>
        <begin position="208"/>
        <end position="231"/>
    </location>
</feature>
<keyword evidence="3 6" id="KW-0812">Transmembrane</keyword>
<dbReference type="InterPro" id="IPR036259">
    <property type="entry name" value="MFS_trans_sf"/>
</dbReference>
<feature type="transmembrane region" description="Helical" evidence="6">
    <location>
        <begin position="280"/>
        <end position="299"/>
    </location>
</feature>
<sequence>MRSPSLLRTGPALAALTAAFAMSQFFRSCLAVMAPELSADLGLDPAGFGALSSAFFLAFGLIQVPVGVAFDRWGVGRPTSVLMALGVAGGLMFSLSHGAAMATLGQVGLGMACAPVFMGLIHYASEQLEERRYLRSLSVSNGLGMLGVLCAASPLGWAVQHFGWRPAMLVATGVMAVVCFAVQRTVRDRGHADAHGQSSLAMLRGSLVLLKVPALWALVPVCLGMASGTAFRNAWGGPYVADVFGLDPISRGSAMTVISFVAFGCAFAMPLAARRFGAQAVIVGTMLGSVLAGLGLMLMPDVSLGLDLALLSLLAAAGTLHPVVMTAGRGTVAPALRGRALGVLNTFVFVGMAAASAGYGWLARYGMRLGRSPGTVYAGLFGLAVLALLMALAPFAWSAWRRRAATA</sequence>
<dbReference type="PANTHER" id="PTHR43124">
    <property type="entry name" value="PURINE EFFLUX PUMP PBUE"/>
    <property type="match status" value="1"/>
</dbReference>
<evidence type="ECO:0000256" key="6">
    <source>
        <dbReference type="SAM" id="Phobius"/>
    </source>
</evidence>
<evidence type="ECO:0000256" key="3">
    <source>
        <dbReference type="ARBA" id="ARBA00022692"/>
    </source>
</evidence>
<dbReference type="Proteomes" id="UP000464787">
    <property type="component" value="Chromosome"/>
</dbReference>
<feature type="transmembrane region" description="Helical" evidence="6">
    <location>
        <begin position="137"/>
        <end position="157"/>
    </location>
</feature>
<keyword evidence="5 6" id="KW-0472">Membrane</keyword>
<dbReference type="InterPro" id="IPR020846">
    <property type="entry name" value="MFS_dom"/>
</dbReference>
<name>A0A857J7H6_9BURK</name>
<dbReference type="RefSeq" id="WP_160553617.1">
    <property type="nucleotide sequence ID" value="NZ_CP047650.1"/>
</dbReference>
<evidence type="ECO:0000313" key="8">
    <source>
        <dbReference type="EMBL" id="QHI99806.1"/>
    </source>
</evidence>
<dbReference type="InterPro" id="IPR011701">
    <property type="entry name" value="MFS"/>
</dbReference>